<keyword evidence="1" id="KW-1133">Transmembrane helix</keyword>
<keyword evidence="1" id="KW-0812">Transmembrane</keyword>
<feature type="transmembrane region" description="Helical" evidence="1">
    <location>
        <begin position="25"/>
        <end position="44"/>
    </location>
</feature>
<comment type="caution">
    <text evidence="2">The sequence shown here is derived from an EMBL/GenBank/DDBJ whole genome shotgun (WGS) entry which is preliminary data.</text>
</comment>
<proteinExistence type="predicted"/>
<feature type="non-terminal residue" evidence="2">
    <location>
        <position position="1"/>
    </location>
</feature>
<dbReference type="EMBL" id="CAJHNH020004757">
    <property type="protein sequence ID" value="CAG5131581.1"/>
    <property type="molecule type" value="Genomic_DNA"/>
</dbReference>
<sequence>MGFWSQLRLLLWKNFTLRKRQPIRVLIEIAWPLVLFVILVAVRFRPDVRQDIPECHYEPKAMPSAGTMAFLMSYLCDFNNDCKQNLSTEEPGSINSFNDSLLVRLVDDLERLASSNGDMIVRLVRDIPLLEKFLETVVNASNNLGDTTLRLADVLSSMENLTESLARHNISLSGNAIKTMLNASLDLPKIYGLCLRVFYIWCSECFQILLEYFDFENETEAASLHSQVCNMSLDDISQLVEAIAINIDRGKLVSQVRGIFLNLTEVALSSNLDFLAAIPQLIADLTKLYNTSGFLQDLPDLIAALSSSTMGSTNGSSSNSSWISVLGKSLCGGNRTVFNADGASQLNIQNSQQIMTEGNDKRKEYEDKKEDYDFQNEKMTKVLWNQLEPVILGVINYAPETAATKRIIHEANRTFDSIGQVFALVDSLHDFLPQVQQFLETNTTAIRVMTL</sequence>
<dbReference type="AlphaFoldDB" id="A0A8S3ZZA8"/>
<evidence type="ECO:0000313" key="3">
    <source>
        <dbReference type="Proteomes" id="UP000678393"/>
    </source>
</evidence>
<gene>
    <name evidence="2" type="ORF">CUNI_LOCUS17139</name>
</gene>
<name>A0A8S3ZZA8_9EUPU</name>
<dbReference type="OrthoDB" id="8061355at2759"/>
<dbReference type="Proteomes" id="UP000678393">
    <property type="component" value="Unassembled WGS sequence"/>
</dbReference>
<protein>
    <recommendedName>
        <fullName evidence="4">ATP-binding cassette sub-family A member 1</fullName>
    </recommendedName>
</protein>
<accession>A0A8S3ZZA8</accession>
<evidence type="ECO:0008006" key="4">
    <source>
        <dbReference type="Google" id="ProtNLM"/>
    </source>
</evidence>
<organism evidence="2 3">
    <name type="scientific">Candidula unifasciata</name>
    <dbReference type="NCBI Taxonomy" id="100452"/>
    <lineage>
        <taxon>Eukaryota</taxon>
        <taxon>Metazoa</taxon>
        <taxon>Spiralia</taxon>
        <taxon>Lophotrochozoa</taxon>
        <taxon>Mollusca</taxon>
        <taxon>Gastropoda</taxon>
        <taxon>Heterobranchia</taxon>
        <taxon>Euthyneura</taxon>
        <taxon>Panpulmonata</taxon>
        <taxon>Eupulmonata</taxon>
        <taxon>Stylommatophora</taxon>
        <taxon>Helicina</taxon>
        <taxon>Helicoidea</taxon>
        <taxon>Geomitridae</taxon>
        <taxon>Candidula</taxon>
    </lineage>
</organism>
<reference evidence="2" key="1">
    <citation type="submission" date="2021-04" db="EMBL/GenBank/DDBJ databases">
        <authorList>
            <consortium name="Molecular Ecology Group"/>
        </authorList>
    </citation>
    <scope>NUCLEOTIDE SEQUENCE</scope>
</reference>
<evidence type="ECO:0000256" key="1">
    <source>
        <dbReference type="SAM" id="Phobius"/>
    </source>
</evidence>
<keyword evidence="1" id="KW-0472">Membrane</keyword>
<keyword evidence="3" id="KW-1185">Reference proteome</keyword>
<evidence type="ECO:0000313" key="2">
    <source>
        <dbReference type="EMBL" id="CAG5131581.1"/>
    </source>
</evidence>